<dbReference type="InterPro" id="IPR008257">
    <property type="entry name" value="Pept_M19"/>
</dbReference>
<sequence length="335" mass="38858">MNFLYIIYTLIMNDLNIDLHCDLLYYLLNSDSKIDDKELRCSLPNLKEGNVKLQVMAIYASTAKDSSKEGIKQSEIFCDLLTNENFFLFDTENYKNIDNQNRVGLLSSIENASSFCEEDCNLDVGFETLETIIKNTKKVLYIGLTHHSENRFGGGNNSEKGLKADGKILIDYLADKKIAIDLAHTSDQLAYDILNYIDQRNYNISVLASHSNYRSVYENNRNLPDELVKELIKKEGLIGLNFIKDYIDHHNPERFYEHIQYGLDLGTENCIAYGADFFFDKNHPDQSRYPFFTDEFKDATMYNTINRKLIEKFSPETMEKISHKNALNFIKKLWN</sequence>
<dbReference type="Proteomes" id="UP000254282">
    <property type="component" value="Unassembled WGS sequence"/>
</dbReference>
<evidence type="ECO:0000313" key="1">
    <source>
        <dbReference type="EMBL" id="SUX43660.1"/>
    </source>
</evidence>
<proteinExistence type="predicted"/>
<dbReference type="PANTHER" id="PTHR10443:SF12">
    <property type="entry name" value="DIPEPTIDASE"/>
    <property type="match status" value="1"/>
</dbReference>
<dbReference type="AlphaFoldDB" id="A0A381FAR6"/>
<name>A0A381FAR6_9FLAO</name>
<dbReference type="PANTHER" id="PTHR10443">
    <property type="entry name" value="MICROSOMAL DIPEPTIDASE"/>
    <property type="match status" value="1"/>
</dbReference>
<dbReference type="InterPro" id="IPR032466">
    <property type="entry name" value="Metal_Hydrolase"/>
</dbReference>
<gene>
    <name evidence="1" type="ORF">NCTC13532_00412</name>
</gene>
<organism evidence="1 2">
    <name type="scientific">Chryseobacterium indoltheticum</name>
    <dbReference type="NCBI Taxonomy" id="254"/>
    <lineage>
        <taxon>Bacteria</taxon>
        <taxon>Pseudomonadati</taxon>
        <taxon>Bacteroidota</taxon>
        <taxon>Flavobacteriia</taxon>
        <taxon>Flavobacteriales</taxon>
        <taxon>Weeksellaceae</taxon>
        <taxon>Chryseobacterium group</taxon>
        <taxon>Chryseobacterium</taxon>
    </lineage>
</organism>
<reference evidence="1 2" key="1">
    <citation type="submission" date="2018-06" db="EMBL/GenBank/DDBJ databases">
        <authorList>
            <consortium name="Pathogen Informatics"/>
            <person name="Doyle S."/>
        </authorList>
    </citation>
    <scope>NUCLEOTIDE SEQUENCE [LARGE SCALE GENOMIC DNA]</scope>
    <source>
        <strain evidence="1 2">NCTC13532</strain>
    </source>
</reference>
<evidence type="ECO:0000313" key="2">
    <source>
        <dbReference type="Proteomes" id="UP000254282"/>
    </source>
</evidence>
<dbReference type="SUPFAM" id="SSF51556">
    <property type="entry name" value="Metallo-dependent hydrolases"/>
    <property type="match status" value="1"/>
</dbReference>
<dbReference type="GO" id="GO:0070573">
    <property type="term" value="F:metallodipeptidase activity"/>
    <property type="evidence" value="ECO:0007669"/>
    <property type="project" value="InterPro"/>
</dbReference>
<dbReference type="Pfam" id="PF01244">
    <property type="entry name" value="Peptidase_M19"/>
    <property type="match status" value="1"/>
</dbReference>
<dbReference type="EMBL" id="UFVR01000004">
    <property type="protein sequence ID" value="SUX43660.1"/>
    <property type="molecule type" value="Genomic_DNA"/>
</dbReference>
<dbReference type="Gene3D" id="3.20.20.140">
    <property type="entry name" value="Metal-dependent hydrolases"/>
    <property type="match status" value="1"/>
</dbReference>
<dbReference type="PROSITE" id="PS51365">
    <property type="entry name" value="RENAL_DIPEPTIDASE_2"/>
    <property type="match status" value="1"/>
</dbReference>
<dbReference type="GO" id="GO:0006508">
    <property type="term" value="P:proteolysis"/>
    <property type="evidence" value="ECO:0007669"/>
    <property type="project" value="InterPro"/>
</dbReference>
<accession>A0A381FAR6</accession>
<protein>
    <submittedName>
        <fullName evidence="1">Membrane dipeptidase (Peptidase family M19)</fullName>
    </submittedName>
</protein>